<feature type="domain" description="Enhancer of polycomb-like N-terminal" evidence="7">
    <location>
        <begin position="3"/>
        <end position="87"/>
    </location>
</feature>
<keyword evidence="4 6" id="KW-0804">Transcription</keyword>
<protein>
    <recommendedName>
        <fullName evidence="6">Enhancer of polycomb-like protein</fullName>
    </recommendedName>
</protein>
<comment type="similarity">
    <text evidence="2 6">Belongs to the enhancer of polycomb family.</text>
</comment>
<organism evidence="8">
    <name type="scientific">Blastocystis hominis</name>
    <dbReference type="NCBI Taxonomy" id="12968"/>
    <lineage>
        <taxon>Eukaryota</taxon>
        <taxon>Sar</taxon>
        <taxon>Stramenopiles</taxon>
        <taxon>Bigyra</taxon>
        <taxon>Opalozoa</taxon>
        <taxon>Opalinata</taxon>
        <taxon>Blastocystidae</taxon>
        <taxon>Blastocystis</taxon>
    </lineage>
</organism>
<dbReference type="InterPro" id="IPR019542">
    <property type="entry name" value="Enhancer_polycomb-like_N"/>
</dbReference>
<evidence type="ECO:0000256" key="3">
    <source>
        <dbReference type="ARBA" id="ARBA00023015"/>
    </source>
</evidence>
<name>D8M3T7_BLAHO</name>
<dbReference type="InParanoid" id="D8M3T7"/>
<dbReference type="EMBL" id="FN668650">
    <property type="protein sequence ID" value="CBK22560.2"/>
    <property type="molecule type" value="Genomic_DNA"/>
</dbReference>
<keyword evidence="3 6" id="KW-0805">Transcription regulation</keyword>
<dbReference type="GeneID" id="24922592"/>
<dbReference type="GO" id="GO:0035267">
    <property type="term" value="C:NuA4 histone acetyltransferase complex"/>
    <property type="evidence" value="ECO:0007669"/>
    <property type="project" value="InterPro"/>
</dbReference>
<evidence type="ECO:0000256" key="5">
    <source>
        <dbReference type="ARBA" id="ARBA00023242"/>
    </source>
</evidence>
<evidence type="ECO:0000256" key="2">
    <source>
        <dbReference type="ARBA" id="ARBA00008035"/>
    </source>
</evidence>
<comment type="subcellular location">
    <subcellularLocation>
        <location evidence="1 6">Nucleus</location>
    </subcellularLocation>
</comment>
<proteinExistence type="inferred from homology"/>
<dbReference type="OrthoDB" id="435275at2759"/>
<evidence type="ECO:0000256" key="1">
    <source>
        <dbReference type="ARBA" id="ARBA00004123"/>
    </source>
</evidence>
<reference evidence="8" key="1">
    <citation type="submission" date="2010-02" db="EMBL/GenBank/DDBJ databases">
        <title>Sequencing and annotation of the Blastocystis hominis genome.</title>
        <authorList>
            <person name="Wincker P."/>
        </authorList>
    </citation>
    <scope>NUCLEOTIDE SEQUENCE</scope>
    <source>
        <strain evidence="8">Singapore isolate B</strain>
    </source>
</reference>
<dbReference type="GO" id="GO:0006357">
    <property type="term" value="P:regulation of transcription by RNA polymerase II"/>
    <property type="evidence" value="ECO:0007669"/>
    <property type="project" value="InterPro"/>
</dbReference>
<evidence type="ECO:0000256" key="6">
    <source>
        <dbReference type="RuleBase" id="RU361124"/>
    </source>
</evidence>
<dbReference type="Proteomes" id="UP000008312">
    <property type="component" value="Unassembled WGS sequence"/>
</dbReference>
<dbReference type="RefSeq" id="XP_012896608.1">
    <property type="nucleotide sequence ID" value="XM_013041154.1"/>
</dbReference>
<keyword evidence="9" id="KW-1185">Reference proteome</keyword>
<dbReference type="GO" id="GO:0005634">
    <property type="term" value="C:nucleus"/>
    <property type="evidence" value="ECO:0007669"/>
    <property type="project" value="UniProtKB-SubCell"/>
</dbReference>
<evidence type="ECO:0000256" key="4">
    <source>
        <dbReference type="ARBA" id="ARBA00023163"/>
    </source>
</evidence>
<evidence type="ECO:0000259" key="7">
    <source>
        <dbReference type="Pfam" id="PF10513"/>
    </source>
</evidence>
<dbReference type="PANTHER" id="PTHR14898">
    <property type="entry name" value="ENHANCER OF POLYCOMB"/>
    <property type="match status" value="1"/>
</dbReference>
<accession>D8M3T7</accession>
<evidence type="ECO:0000313" key="8">
    <source>
        <dbReference type="EMBL" id="CBK22560.2"/>
    </source>
</evidence>
<gene>
    <name evidence="8" type="ORF">GSBLH_T00006468001</name>
</gene>
<sequence length="529" mass="60989">MNKARISIPKPPIRMIPNYDSEVSHTFKRSNGYIKYIPPTVEEEKNKVEYNLDSHDELWLRRHKLYGEKAPESKKLSLDLFERMLDCADKYAGEYKAEPTVDILESLFLQKLQFSRVDSHEVCKHILDYWKRKRKELGKPLLRRYWPLTNVNDPNPNLVFRPRCKDEHYRLRKKNKPNEEILERLIELKANLEHGRELCELTHSREQLKLKKLMYIYETVVEVHYLKMNHSGRRPLTYNLKDMFVYEGRTSSILSTTSSANAYSTFNPMISHSFGENYFGGVGMMDEPDELASLSSTAQPRLSPDELQYLQLLSALQQDTREEPSYETPALIVNRAGSTETSGTNWLLPVAAKDNYEHFYTSTLNTHSFLAFPTSQPLQTRLRGRVGRGQRILLDRVREPKPLYGDASHEIYRSSLPVAAVRKHFAARRREEGAAASAVQGVALPGIALPSQNVAYGGLAPFGRFNPSCATGVKRSYQEVMQNEDVELYVNLEENLKFNLANEMSVRVEPVKRMILNRNTANDQIQFIL</sequence>
<dbReference type="InterPro" id="IPR024943">
    <property type="entry name" value="Enhancer_polycomb"/>
</dbReference>
<dbReference type="AlphaFoldDB" id="D8M3T7"/>
<keyword evidence="5 6" id="KW-0539">Nucleus</keyword>
<dbReference type="Pfam" id="PF10513">
    <property type="entry name" value="EPL1"/>
    <property type="match status" value="1"/>
</dbReference>
<evidence type="ECO:0000313" key="9">
    <source>
        <dbReference type="Proteomes" id="UP000008312"/>
    </source>
</evidence>